<dbReference type="AlphaFoldDB" id="D2RED8"/>
<dbReference type="HOGENOM" id="CLU_017584_4_3_2"/>
<keyword evidence="10" id="KW-1185">Reference proteome</keyword>
<evidence type="ECO:0000313" key="9">
    <source>
        <dbReference type="EMBL" id="ADB58482.1"/>
    </source>
</evidence>
<dbReference type="InterPro" id="IPR004839">
    <property type="entry name" value="Aminotransferase_I/II_large"/>
</dbReference>
<comment type="subunit">
    <text evidence="3">Homodimer.</text>
</comment>
<dbReference type="PANTHER" id="PTHR46383:SF3">
    <property type="entry name" value="ASPARTATE AMINOTRANSFERASE-RELATED"/>
    <property type="match status" value="1"/>
</dbReference>
<comment type="similarity">
    <text evidence="2 7">Belongs to the class-I pyridoxal-phosphate-dependent aminotransferase family.</text>
</comment>
<dbReference type="GO" id="GO:0006520">
    <property type="term" value="P:amino acid metabolic process"/>
    <property type="evidence" value="ECO:0007669"/>
    <property type="project" value="InterPro"/>
</dbReference>
<evidence type="ECO:0000256" key="5">
    <source>
        <dbReference type="ARBA" id="ARBA00022679"/>
    </source>
</evidence>
<keyword evidence="4 7" id="KW-0032">Aminotransferase</keyword>
<dbReference type="RefSeq" id="WP_012940818.1">
    <property type="nucleotide sequence ID" value="NC_013741.1"/>
</dbReference>
<dbReference type="PANTHER" id="PTHR46383">
    <property type="entry name" value="ASPARTATE AMINOTRANSFERASE"/>
    <property type="match status" value="1"/>
</dbReference>
<protein>
    <recommendedName>
        <fullName evidence="7">Aminotransferase</fullName>
        <ecNumber evidence="7">2.6.1.-</ecNumber>
    </recommendedName>
</protein>
<evidence type="ECO:0000256" key="6">
    <source>
        <dbReference type="ARBA" id="ARBA00022898"/>
    </source>
</evidence>
<organism evidence="9 10">
    <name type="scientific">Archaeoglobus profundus (strain DSM 5631 / JCM 9629 / NBRC 100127 / Av18)</name>
    <dbReference type="NCBI Taxonomy" id="572546"/>
    <lineage>
        <taxon>Archaea</taxon>
        <taxon>Methanobacteriati</taxon>
        <taxon>Methanobacteriota</taxon>
        <taxon>Archaeoglobi</taxon>
        <taxon>Archaeoglobales</taxon>
        <taxon>Archaeoglobaceae</taxon>
        <taxon>Archaeoglobus</taxon>
    </lineage>
</organism>
<dbReference type="InterPro" id="IPR015424">
    <property type="entry name" value="PyrdxlP-dep_Trfase"/>
</dbReference>
<sequence length="372" mass="41821">MIASRVKGISTSLIRRMFEIVEKAKKEGKKIINLSIGEPDFDTPLEIIEKAYEYMKKGYTHYTSNFGIEELRVAIAERYGVEKDNVMVTTGGSEALLNASLAFIEEGSDVVIPSPNFLSYFTYAKLCKARVLEILTHPTFELDLDKLNEVMSKNISVIFLNYPNNPTGVVLDEKTIKGVVEIARDYGTIVVSDEIYDQIYYDKKPISLAGEENVVVVNGFSKSLAMTGWRIGFVIAEKDLLDEMLKVHQVNGVCAPAFAQKAVADILSSGEAEKLTRKMVEEFRRRRDFVYSKLKKVFDVVKPEGAFYIFPNVGKDCDEFCEKLLMSKGVCVTPGKAFGSGNENYVRISFAISMENLKVAMERIEEYARENS</sequence>
<evidence type="ECO:0000256" key="2">
    <source>
        <dbReference type="ARBA" id="ARBA00007441"/>
    </source>
</evidence>
<feature type="domain" description="Aminotransferase class I/classII large" evidence="8">
    <location>
        <begin position="29"/>
        <end position="364"/>
    </location>
</feature>
<dbReference type="PaxDb" id="572546-Arcpr_1434"/>
<dbReference type="EMBL" id="CP001857">
    <property type="protein sequence ID" value="ADB58482.1"/>
    <property type="molecule type" value="Genomic_DNA"/>
</dbReference>
<dbReference type="Pfam" id="PF00155">
    <property type="entry name" value="Aminotran_1_2"/>
    <property type="match status" value="1"/>
</dbReference>
<accession>D2RED8</accession>
<dbReference type="STRING" id="572546.Arcpr_1434"/>
<evidence type="ECO:0000256" key="7">
    <source>
        <dbReference type="RuleBase" id="RU000481"/>
    </source>
</evidence>
<evidence type="ECO:0000256" key="4">
    <source>
        <dbReference type="ARBA" id="ARBA00022576"/>
    </source>
</evidence>
<dbReference type="InterPro" id="IPR004838">
    <property type="entry name" value="NHTrfase_class1_PyrdxlP-BS"/>
</dbReference>
<gene>
    <name evidence="9" type="ordered locus">Arcpr_1434</name>
</gene>
<name>D2RED8_ARCPA</name>
<evidence type="ECO:0000259" key="8">
    <source>
        <dbReference type="Pfam" id="PF00155"/>
    </source>
</evidence>
<proteinExistence type="inferred from homology"/>
<evidence type="ECO:0000313" key="10">
    <source>
        <dbReference type="Proteomes" id="UP000001901"/>
    </source>
</evidence>
<keyword evidence="6" id="KW-0663">Pyridoxal phosphate</keyword>
<dbReference type="CDD" id="cd00609">
    <property type="entry name" value="AAT_like"/>
    <property type="match status" value="1"/>
</dbReference>
<dbReference type="GO" id="GO:0030170">
    <property type="term" value="F:pyridoxal phosphate binding"/>
    <property type="evidence" value="ECO:0007669"/>
    <property type="project" value="InterPro"/>
</dbReference>
<evidence type="ECO:0000256" key="3">
    <source>
        <dbReference type="ARBA" id="ARBA00011738"/>
    </source>
</evidence>
<dbReference type="InterPro" id="IPR015422">
    <property type="entry name" value="PyrdxlP-dep_Trfase_small"/>
</dbReference>
<dbReference type="KEGG" id="apo:Arcpr_1434"/>
<dbReference type="PROSITE" id="PS00105">
    <property type="entry name" value="AA_TRANSFER_CLASS_1"/>
    <property type="match status" value="1"/>
</dbReference>
<dbReference type="Gene3D" id="3.90.1150.10">
    <property type="entry name" value="Aspartate Aminotransferase, domain 1"/>
    <property type="match status" value="1"/>
</dbReference>
<keyword evidence="5 7" id="KW-0808">Transferase</keyword>
<dbReference type="eggNOG" id="arCOG01130">
    <property type="taxonomic scope" value="Archaea"/>
</dbReference>
<dbReference type="OrthoDB" id="372018at2157"/>
<dbReference type="InterPro" id="IPR050596">
    <property type="entry name" value="AspAT/PAT-like"/>
</dbReference>
<dbReference type="Proteomes" id="UP000001901">
    <property type="component" value="Chromosome"/>
</dbReference>
<dbReference type="GeneID" id="8740123"/>
<dbReference type="SUPFAM" id="SSF53383">
    <property type="entry name" value="PLP-dependent transferases"/>
    <property type="match status" value="1"/>
</dbReference>
<dbReference type="GO" id="GO:0008483">
    <property type="term" value="F:transaminase activity"/>
    <property type="evidence" value="ECO:0007669"/>
    <property type="project" value="UniProtKB-KW"/>
</dbReference>
<dbReference type="InterPro" id="IPR015421">
    <property type="entry name" value="PyrdxlP-dep_Trfase_major"/>
</dbReference>
<comment type="cofactor">
    <cofactor evidence="1 7">
        <name>pyridoxal 5'-phosphate</name>
        <dbReference type="ChEBI" id="CHEBI:597326"/>
    </cofactor>
</comment>
<reference evidence="9 10" key="1">
    <citation type="journal article" date="2010" name="Stand. Genomic Sci.">
        <title>Complete genome sequence of Archaeoglobus profundus type strain (AV18).</title>
        <authorList>
            <person name="von Jan M."/>
            <person name="Lapidus A."/>
            <person name="Del Rio T.G."/>
            <person name="Copeland A."/>
            <person name="Tice H."/>
            <person name="Cheng J.F."/>
            <person name="Lucas S."/>
            <person name="Chen F."/>
            <person name="Nolan M."/>
            <person name="Goodwin L."/>
            <person name="Han C."/>
            <person name="Pitluck S."/>
            <person name="Liolios K."/>
            <person name="Ivanova N."/>
            <person name="Mavromatis K."/>
            <person name="Ovchinnikova G."/>
            <person name="Chertkov O."/>
            <person name="Pati A."/>
            <person name="Chen A."/>
            <person name="Palaniappan K."/>
            <person name="Land M."/>
            <person name="Hauser L."/>
            <person name="Chang Y.J."/>
            <person name="Jeffries C.D."/>
            <person name="Saunders E."/>
            <person name="Brettin T."/>
            <person name="Detter J.C."/>
            <person name="Chain P."/>
            <person name="Eichinger K."/>
            <person name="Huber H."/>
            <person name="Spring S."/>
            <person name="Rohde M."/>
            <person name="Goker M."/>
            <person name="Wirth R."/>
            <person name="Woyke T."/>
            <person name="Bristow J."/>
            <person name="Eisen J.A."/>
            <person name="Markowitz V."/>
            <person name="Hugenholtz P."/>
            <person name="Kyrpides N.C."/>
            <person name="Klenk H.P."/>
        </authorList>
    </citation>
    <scope>NUCLEOTIDE SEQUENCE [LARGE SCALE GENOMIC DNA]</scope>
    <source>
        <strain evidence="10">DSM 5631 / JCM 9629 / NBRC 100127 / Av18</strain>
    </source>
</reference>
<dbReference type="Gene3D" id="3.40.640.10">
    <property type="entry name" value="Type I PLP-dependent aspartate aminotransferase-like (Major domain)"/>
    <property type="match status" value="1"/>
</dbReference>
<dbReference type="EC" id="2.6.1.-" evidence="7"/>
<evidence type="ECO:0000256" key="1">
    <source>
        <dbReference type="ARBA" id="ARBA00001933"/>
    </source>
</evidence>